<dbReference type="PANTHER" id="PTHR42781">
    <property type="entry name" value="SPERMIDINE/PUTRESCINE IMPORT ATP-BINDING PROTEIN POTA"/>
    <property type="match status" value="1"/>
</dbReference>
<dbReference type="Gene3D" id="3.40.50.300">
    <property type="entry name" value="P-loop containing nucleotide triphosphate hydrolases"/>
    <property type="match status" value="1"/>
</dbReference>
<dbReference type="InterPro" id="IPR050093">
    <property type="entry name" value="ABC_SmlMolc_Importer"/>
</dbReference>
<sequence length="294" mass="32878">MIQIAIYKMLQTANGELPLDISLTIEKGQFVSIYGNSGAGKTTILRVLSGLTKAEMASIKVGEVKWDDTKKKFHLPIQKRSIGFVFQDFALFPNLTVKENLEFALSKNDSKEIVSELIELMELQSLQNSKPQNLSGGQKQRVALARAIVRKPEILLLDEPLSALDDEMRSKLQDYILQIHQKYNLTTLMVSHSLSEIFKLSDKVIVVDKGKIVKEGIPETVFSEQKVSSKFQLTGEIINITKSDIVYVVQVSSGNNIIKVIATEEELDQYKVGQKVLVASKAFNPIIQILNKLT</sequence>
<dbReference type="SUPFAM" id="SSF52540">
    <property type="entry name" value="P-loop containing nucleoside triphosphate hydrolases"/>
    <property type="match status" value="1"/>
</dbReference>
<evidence type="ECO:0000313" key="5">
    <source>
        <dbReference type="EMBL" id="GAA4121910.1"/>
    </source>
</evidence>
<accession>A0ABP7XMH9</accession>
<dbReference type="RefSeq" id="WP_229351132.1">
    <property type="nucleotide sequence ID" value="NZ_BAABAO010000003.1"/>
</dbReference>
<keyword evidence="6" id="KW-1185">Reference proteome</keyword>
<keyword evidence="2" id="KW-0547">Nucleotide-binding</keyword>
<dbReference type="Proteomes" id="UP001501333">
    <property type="component" value="Unassembled WGS sequence"/>
</dbReference>
<organism evidence="5 6">
    <name type="scientific">Flavobacterium chungbukense</name>
    <dbReference type="NCBI Taxonomy" id="877464"/>
    <lineage>
        <taxon>Bacteria</taxon>
        <taxon>Pseudomonadati</taxon>
        <taxon>Bacteroidota</taxon>
        <taxon>Flavobacteriia</taxon>
        <taxon>Flavobacteriales</taxon>
        <taxon>Flavobacteriaceae</taxon>
        <taxon>Flavobacterium</taxon>
    </lineage>
</organism>
<protein>
    <submittedName>
        <fullName evidence="5">Sulfate/molybdate ABC transporter ATP-binding protein</fullName>
    </submittedName>
</protein>
<evidence type="ECO:0000256" key="1">
    <source>
        <dbReference type="ARBA" id="ARBA00022448"/>
    </source>
</evidence>
<dbReference type="GO" id="GO:0005524">
    <property type="term" value="F:ATP binding"/>
    <property type="evidence" value="ECO:0007669"/>
    <property type="project" value="UniProtKB-KW"/>
</dbReference>
<proteinExistence type="predicted"/>
<dbReference type="InterPro" id="IPR003439">
    <property type="entry name" value="ABC_transporter-like_ATP-bd"/>
</dbReference>
<dbReference type="InterPro" id="IPR017871">
    <property type="entry name" value="ABC_transporter-like_CS"/>
</dbReference>
<evidence type="ECO:0000256" key="3">
    <source>
        <dbReference type="ARBA" id="ARBA00022840"/>
    </source>
</evidence>
<comment type="caution">
    <text evidence="5">The sequence shown here is derived from an EMBL/GenBank/DDBJ whole genome shotgun (WGS) entry which is preliminary data.</text>
</comment>
<evidence type="ECO:0000313" key="6">
    <source>
        <dbReference type="Proteomes" id="UP001501333"/>
    </source>
</evidence>
<reference evidence="6" key="1">
    <citation type="journal article" date="2019" name="Int. J. Syst. Evol. Microbiol.">
        <title>The Global Catalogue of Microorganisms (GCM) 10K type strain sequencing project: providing services to taxonomists for standard genome sequencing and annotation.</title>
        <authorList>
            <consortium name="The Broad Institute Genomics Platform"/>
            <consortium name="The Broad Institute Genome Sequencing Center for Infectious Disease"/>
            <person name="Wu L."/>
            <person name="Ma J."/>
        </authorList>
    </citation>
    <scope>NUCLEOTIDE SEQUENCE [LARGE SCALE GENOMIC DNA]</scope>
    <source>
        <strain evidence="6">JCM 17386</strain>
    </source>
</reference>
<feature type="domain" description="ABC transporter" evidence="4">
    <location>
        <begin position="1"/>
        <end position="234"/>
    </location>
</feature>
<dbReference type="Pfam" id="PF00005">
    <property type="entry name" value="ABC_tran"/>
    <property type="match status" value="1"/>
</dbReference>
<evidence type="ECO:0000259" key="4">
    <source>
        <dbReference type="PROSITE" id="PS50893"/>
    </source>
</evidence>
<dbReference type="SMART" id="SM00382">
    <property type="entry name" value="AAA"/>
    <property type="match status" value="1"/>
</dbReference>
<name>A0ABP7XMH9_9FLAO</name>
<dbReference type="InterPro" id="IPR027417">
    <property type="entry name" value="P-loop_NTPase"/>
</dbReference>
<dbReference type="PROSITE" id="PS50893">
    <property type="entry name" value="ABC_TRANSPORTER_2"/>
    <property type="match status" value="1"/>
</dbReference>
<keyword evidence="1" id="KW-0813">Transport</keyword>
<dbReference type="PANTHER" id="PTHR42781:SF4">
    <property type="entry name" value="SPERMIDINE_PUTRESCINE IMPORT ATP-BINDING PROTEIN POTA"/>
    <property type="match status" value="1"/>
</dbReference>
<dbReference type="PROSITE" id="PS00211">
    <property type="entry name" value="ABC_TRANSPORTER_1"/>
    <property type="match status" value="1"/>
</dbReference>
<gene>
    <name evidence="5" type="ORF">GCM10022250_04010</name>
</gene>
<dbReference type="EMBL" id="BAABAO010000003">
    <property type="protein sequence ID" value="GAA4121910.1"/>
    <property type="molecule type" value="Genomic_DNA"/>
</dbReference>
<dbReference type="InterPro" id="IPR003593">
    <property type="entry name" value="AAA+_ATPase"/>
</dbReference>
<keyword evidence="3 5" id="KW-0067">ATP-binding</keyword>
<evidence type="ECO:0000256" key="2">
    <source>
        <dbReference type="ARBA" id="ARBA00022741"/>
    </source>
</evidence>